<dbReference type="EMBL" id="FNVD01000002">
    <property type="protein sequence ID" value="SEF57340.1"/>
    <property type="molecule type" value="Genomic_DNA"/>
</dbReference>
<gene>
    <name evidence="1" type="ORF">SAMN05421751_10256</name>
</gene>
<dbReference type="AlphaFoldDB" id="A0A1H5T3G9"/>
<protein>
    <submittedName>
        <fullName evidence="1">Uncharacterized protein</fullName>
    </submittedName>
</protein>
<dbReference type="Proteomes" id="UP000236742">
    <property type="component" value="Unassembled WGS sequence"/>
</dbReference>
<evidence type="ECO:0000313" key="2">
    <source>
        <dbReference type="Proteomes" id="UP000236742"/>
    </source>
</evidence>
<reference evidence="1 2" key="1">
    <citation type="submission" date="2016-10" db="EMBL/GenBank/DDBJ databases">
        <authorList>
            <person name="de Groot N.N."/>
        </authorList>
    </citation>
    <scope>NUCLEOTIDE SEQUENCE [LARGE SCALE GENOMIC DNA]</scope>
    <source>
        <strain evidence="1 2">DSM 23413</strain>
    </source>
</reference>
<keyword evidence="2" id="KW-1185">Reference proteome</keyword>
<proteinExistence type="predicted"/>
<sequence>MALARHASGGSIFSKMKGGSNAQVAFDQAVIGAQR</sequence>
<organism evidence="1 2">
    <name type="scientific">Jhaorihella thermophila</name>
    <dbReference type="NCBI Taxonomy" id="488547"/>
    <lineage>
        <taxon>Bacteria</taxon>
        <taxon>Pseudomonadati</taxon>
        <taxon>Pseudomonadota</taxon>
        <taxon>Alphaproteobacteria</taxon>
        <taxon>Rhodobacterales</taxon>
        <taxon>Paracoccaceae</taxon>
        <taxon>Jhaorihella</taxon>
    </lineage>
</organism>
<evidence type="ECO:0000313" key="1">
    <source>
        <dbReference type="EMBL" id="SEF57340.1"/>
    </source>
</evidence>
<accession>A0A1H5T3G9</accession>
<name>A0A1H5T3G9_9RHOB</name>